<dbReference type="Proteomes" id="UP000321820">
    <property type="component" value="Chromosome"/>
</dbReference>
<evidence type="ECO:0000256" key="5">
    <source>
        <dbReference type="ARBA" id="ARBA00023077"/>
    </source>
</evidence>
<keyword evidence="3 8" id="KW-1134">Transmembrane beta strand</keyword>
<evidence type="ECO:0000256" key="6">
    <source>
        <dbReference type="ARBA" id="ARBA00023136"/>
    </source>
</evidence>
<comment type="similarity">
    <text evidence="8 9">Belongs to the TonB-dependent receptor family.</text>
</comment>
<dbReference type="GO" id="GO:0009279">
    <property type="term" value="C:cell outer membrane"/>
    <property type="evidence" value="ECO:0007669"/>
    <property type="project" value="UniProtKB-SubCell"/>
</dbReference>
<evidence type="ECO:0000256" key="10">
    <source>
        <dbReference type="SAM" id="SignalP"/>
    </source>
</evidence>
<dbReference type="Pfam" id="PF07715">
    <property type="entry name" value="Plug"/>
    <property type="match status" value="1"/>
</dbReference>
<evidence type="ECO:0000313" key="14">
    <source>
        <dbReference type="Proteomes" id="UP000321820"/>
    </source>
</evidence>
<dbReference type="GO" id="GO:0015344">
    <property type="term" value="F:siderophore uptake transmembrane transporter activity"/>
    <property type="evidence" value="ECO:0007669"/>
    <property type="project" value="TreeGrafter"/>
</dbReference>
<evidence type="ECO:0000256" key="8">
    <source>
        <dbReference type="PROSITE-ProRule" id="PRU01360"/>
    </source>
</evidence>
<evidence type="ECO:0000256" key="9">
    <source>
        <dbReference type="RuleBase" id="RU003357"/>
    </source>
</evidence>
<dbReference type="EMBL" id="CP042806">
    <property type="protein sequence ID" value="QEE28650.1"/>
    <property type="molecule type" value="Genomic_DNA"/>
</dbReference>
<keyword evidence="4 8" id="KW-0812">Transmembrane</keyword>
<feature type="chain" id="PRO_5022677075" evidence="10">
    <location>
        <begin position="25"/>
        <end position="916"/>
    </location>
</feature>
<name>A0A5B9ED56_9BACT</name>
<dbReference type="InterPro" id="IPR000531">
    <property type="entry name" value="Beta-barrel_TonB"/>
</dbReference>
<dbReference type="OrthoDB" id="98353at2"/>
<dbReference type="SUPFAM" id="SSF56935">
    <property type="entry name" value="Porins"/>
    <property type="match status" value="1"/>
</dbReference>
<feature type="signal peptide" evidence="10">
    <location>
        <begin position="1"/>
        <end position="24"/>
    </location>
</feature>
<dbReference type="InterPro" id="IPR037066">
    <property type="entry name" value="Plug_dom_sf"/>
</dbReference>
<feature type="domain" description="TonB-dependent receptor-like beta-barrel" evidence="11">
    <location>
        <begin position="322"/>
        <end position="847"/>
    </location>
</feature>
<keyword evidence="14" id="KW-1185">Reference proteome</keyword>
<gene>
    <name evidence="13" type="ORF">FTW19_11950</name>
</gene>
<dbReference type="InterPro" id="IPR039426">
    <property type="entry name" value="TonB-dep_rcpt-like"/>
</dbReference>
<dbReference type="Pfam" id="PF00593">
    <property type="entry name" value="TonB_dep_Rec_b-barrel"/>
    <property type="match status" value="1"/>
</dbReference>
<reference evidence="13 14" key="1">
    <citation type="submission" date="2019-08" db="EMBL/GenBank/DDBJ databases">
        <title>Complete genome sequence of Terriglobus albidus strain ORNL.</title>
        <authorList>
            <person name="Podar M."/>
        </authorList>
    </citation>
    <scope>NUCLEOTIDE SEQUENCE [LARGE SCALE GENOMIC DNA]</scope>
    <source>
        <strain evidence="13 14">ORNL</strain>
    </source>
</reference>
<evidence type="ECO:0000259" key="11">
    <source>
        <dbReference type="Pfam" id="PF00593"/>
    </source>
</evidence>
<keyword evidence="2 8" id="KW-0813">Transport</keyword>
<dbReference type="InterPro" id="IPR013784">
    <property type="entry name" value="Carb-bd-like_fold"/>
</dbReference>
<evidence type="ECO:0000256" key="2">
    <source>
        <dbReference type="ARBA" id="ARBA00022448"/>
    </source>
</evidence>
<dbReference type="AlphaFoldDB" id="A0A5B9ED56"/>
<evidence type="ECO:0000313" key="13">
    <source>
        <dbReference type="EMBL" id="QEE28650.1"/>
    </source>
</evidence>
<dbReference type="PANTHER" id="PTHR30069">
    <property type="entry name" value="TONB-DEPENDENT OUTER MEMBRANE RECEPTOR"/>
    <property type="match status" value="1"/>
</dbReference>
<dbReference type="InterPro" id="IPR036942">
    <property type="entry name" value="Beta-barrel_TonB_sf"/>
</dbReference>
<dbReference type="SUPFAM" id="SSF49452">
    <property type="entry name" value="Starch-binding domain-like"/>
    <property type="match status" value="1"/>
</dbReference>
<evidence type="ECO:0000256" key="1">
    <source>
        <dbReference type="ARBA" id="ARBA00004571"/>
    </source>
</evidence>
<evidence type="ECO:0000256" key="3">
    <source>
        <dbReference type="ARBA" id="ARBA00022452"/>
    </source>
</evidence>
<keyword evidence="6 8" id="KW-0472">Membrane</keyword>
<dbReference type="PANTHER" id="PTHR30069:SF39">
    <property type="entry name" value="BLL6183 PROTEIN"/>
    <property type="match status" value="1"/>
</dbReference>
<proteinExistence type="inferred from homology"/>
<keyword evidence="5 9" id="KW-0798">TonB box</keyword>
<evidence type="ECO:0000256" key="4">
    <source>
        <dbReference type="ARBA" id="ARBA00022692"/>
    </source>
</evidence>
<dbReference type="PROSITE" id="PS52016">
    <property type="entry name" value="TONB_DEPENDENT_REC_3"/>
    <property type="match status" value="1"/>
</dbReference>
<comment type="subcellular location">
    <subcellularLocation>
        <location evidence="1 8">Cell outer membrane</location>
        <topology evidence="1 8">Multi-pass membrane protein</topology>
    </subcellularLocation>
</comment>
<accession>A0A5B9ED56</accession>
<dbReference type="RefSeq" id="WP_147647840.1">
    <property type="nucleotide sequence ID" value="NZ_CP042806.1"/>
</dbReference>
<dbReference type="GO" id="GO:0030246">
    <property type="term" value="F:carbohydrate binding"/>
    <property type="evidence" value="ECO:0007669"/>
    <property type="project" value="InterPro"/>
</dbReference>
<sequence length="916" mass="99585">MRRLPGLVCGLLLALLHVLAVAQARDSGGLHLVVKDTSGSGLAVTGTLSGPGSVRQFQTSASGEHMFTGLAFGSYKLQLYRNGFATQSVVIDVRSSEVVERVVTLTLSSLSTSVTVFSETPIGQADTDTSTVPVPVQNLSAQQLADVNSLNIGDGLNKRVNGIYISENQGNPYQMDVNYRGYTASPLLGTPQGLSIYLDGVRQNQPFGDVVSWDLIPQVAVQDIELIPGANPLYGLNSLGGALAMRTKDGIANAGLTVRSMGGSFGRRAVEGEWGGFTSRGFNWYVAGNLYHEDGWRKYSPSDVKQSFAKLGWMFGRTTLSLSGVYAINNLSGNGTQDFRNLNKDYSSVYTIPDQTRNHAPSLTFNVTHEVNNELTLSANAYYRYIRANTFNGDLNDDSFDQSLYTLSTAEKNILSTNGYTGFPTGASNATQQPFPYWRCIAQGLLKDEPSEKCTGIDTYTQNKQNAYGLSGLLSYRMARNRLAAGVSWDRSNISYTQISQFAYLNTDGLSFTTIPTYTDGSTDADGLPVDTRANLHGTVNVPSFYATDTILLSKFTFTFAGRYNHATVDNLDRLPPSAGRGTLTGKYTFQRFNPSAGLTYRISPLAMLYLNYSEGNRAPTSTELGCADPSFPCRLPNAMVSDPPLKQVVSRTFEAGIRGKNENRLQWNAGFFRGTNYDDLLFVSSTATGFGYFTNFGRTIRQGAEAGITYQLHPFTFSTNYTFLQATYGTPQVVDGSANSSNEAAIDGAHGIEGEQEISAGNTLPQTPSHILKFNADYQPTRKLTVNFNVVSTSGSYARGNENNLHQPDGTYYLGVGRTDAYGIANVGARYAFSPQFELFAQINNLFDTHYATAAQLGGTPFDNNRAFVGRPFASINFEGETQYPTRHSTFLAPGAPINIFGGLRVTFQKKAPKS</sequence>
<keyword evidence="13" id="KW-0675">Receptor</keyword>
<protein>
    <submittedName>
        <fullName evidence="13">TonB-dependent receptor</fullName>
    </submittedName>
</protein>
<dbReference type="Gene3D" id="2.40.170.20">
    <property type="entry name" value="TonB-dependent receptor, beta-barrel domain"/>
    <property type="match status" value="1"/>
</dbReference>
<feature type="domain" description="TonB-dependent receptor plug" evidence="12">
    <location>
        <begin position="130"/>
        <end position="242"/>
    </location>
</feature>
<evidence type="ECO:0000259" key="12">
    <source>
        <dbReference type="Pfam" id="PF07715"/>
    </source>
</evidence>
<dbReference type="Gene3D" id="2.60.40.1120">
    <property type="entry name" value="Carboxypeptidase-like, regulatory domain"/>
    <property type="match status" value="1"/>
</dbReference>
<organism evidence="13 14">
    <name type="scientific">Terriglobus albidus</name>
    <dbReference type="NCBI Taxonomy" id="1592106"/>
    <lineage>
        <taxon>Bacteria</taxon>
        <taxon>Pseudomonadati</taxon>
        <taxon>Acidobacteriota</taxon>
        <taxon>Terriglobia</taxon>
        <taxon>Terriglobales</taxon>
        <taxon>Acidobacteriaceae</taxon>
        <taxon>Terriglobus</taxon>
    </lineage>
</organism>
<keyword evidence="10" id="KW-0732">Signal</keyword>
<keyword evidence="7 8" id="KW-0998">Cell outer membrane</keyword>
<dbReference type="Gene3D" id="2.170.130.10">
    <property type="entry name" value="TonB-dependent receptor, plug domain"/>
    <property type="match status" value="1"/>
</dbReference>
<dbReference type="GO" id="GO:0044718">
    <property type="term" value="P:siderophore transmembrane transport"/>
    <property type="evidence" value="ECO:0007669"/>
    <property type="project" value="TreeGrafter"/>
</dbReference>
<dbReference type="KEGG" id="talb:FTW19_11950"/>
<evidence type="ECO:0000256" key="7">
    <source>
        <dbReference type="ARBA" id="ARBA00023237"/>
    </source>
</evidence>
<dbReference type="InterPro" id="IPR012910">
    <property type="entry name" value="Plug_dom"/>
</dbReference>